<protein>
    <recommendedName>
        <fullName evidence="7">Acyl carrier protein</fullName>
        <shortName evidence="7">ACP</shortName>
    </recommendedName>
</protein>
<evidence type="ECO:0000256" key="5">
    <source>
        <dbReference type="ARBA" id="ARBA00023098"/>
    </source>
</evidence>
<dbReference type="SUPFAM" id="SSF47336">
    <property type="entry name" value="ACP-like"/>
    <property type="match status" value="1"/>
</dbReference>
<dbReference type="Proteomes" id="UP000045545">
    <property type="component" value="Unassembled WGS sequence"/>
</dbReference>
<organism evidence="9 10">
    <name type="scientific">Syntrophomonas zehnderi OL-4</name>
    <dbReference type="NCBI Taxonomy" id="690567"/>
    <lineage>
        <taxon>Bacteria</taxon>
        <taxon>Bacillati</taxon>
        <taxon>Bacillota</taxon>
        <taxon>Clostridia</taxon>
        <taxon>Eubacteriales</taxon>
        <taxon>Syntrophomonadaceae</taxon>
        <taxon>Syntrophomonas</taxon>
    </lineage>
</organism>
<proteinExistence type="inferred from homology"/>
<dbReference type="Pfam" id="PF00550">
    <property type="entry name" value="PP-binding"/>
    <property type="match status" value="1"/>
</dbReference>
<dbReference type="NCBIfam" id="NF002150">
    <property type="entry name" value="PRK00982.1-4"/>
    <property type="match status" value="1"/>
</dbReference>
<comment type="similarity">
    <text evidence="7">Belongs to the acyl carrier protein (ACP) family.</text>
</comment>
<keyword evidence="7" id="KW-0963">Cytoplasm</keyword>
<evidence type="ECO:0000256" key="2">
    <source>
        <dbReference type="ARBA" id="ARBA00022516"/>
    </source>
</evidence>
<evidence type="ECO:0000256" key="1">
    <source>
        <dbReference type="ARBA" id="ARBA00022450"/>
    </source>
</evidence>
<keyword evidence="4 7" id="KW-0276">Fatty acid metabolism</keyword>
<dbReference type="RefSeq" id="WP_046499807.1">
    <property type="nucleotide sequence ID" value="NZ_CGIH01000049.1"/>
</dbReference>
<feature type="modified residue" description="O-(pantetheine 4'-phosphoryl)serine" evidence="7">
    <location>
        <position position="36"/>
    </location>
</feature>
<dbReference type="UniPathway" id="UPA00094"/>
<dbReference type="InterPro" id="IPR003231">
    <property type="entry name" value="ACP"/>
</dbReference>
<dbReference type="PANTHER" id="PTHR20863:SF76">
    <property type="entry name" value="CARRIER DOMAIN-CONTAINING PROTEIN"/>
    <property type="match status" value="1"/>
</dbReference>
<evidence type="ECO:0000256" key="7">
    <source>
        <dbReference type="HAMAP-Rule" id="MF_01217"/>
    </source>
</evidence>
<keyword evidence="5 7" id="KW-0443">Lipid metabolism</keyword>
<dbReference type="GO" id="GO:0009245">
    <property type="term" value="P:lipid A biosynthetic process"/>
    <property type="evidence" value="ECO:0007669"/>
    <property type="project" value="TreeGrafter"/>
</dbReference>
<dbReference type="GO" id="GO:0005829">
    <property type="term" value="C:cytosol"/>
    <property type="evidence" value="ECO:0007669"/>
    <property type="project" value="TreeGrafter"/>
</dbReference>
<evidence type="ECO:0000256" key="6">
    <source>
        <dbReference type="ARBA" id="ARBA00023160"/>
    </source>
</evidence>
<dbReference type="STRING" id="690567.2502"/>
<dbReference type="PANTHER" id="PTHR20863">
    <property type="entry name" value="ACYL CARRIER PROTEIN"/>
    <property type="match status" value="1"/>
</dbReference>
<accession>A0A0E4GCS7</accession>
<sequence length="81" mass="9604">MQEFFEIVRKILAEQLSRDESEITMESTFEELEADSIDIVEMIMALEDIYNLEFPEDDLEDYSNLGDLVKALYEYLQQVQK</sequence>
<evidence type="ECO:0000313" key="9">
    <source>
        <dbReference type="EMBL" id="CFY05312.1"/>
    </source>
</evidence>
<comment type="subcellular location">
    <subcellularLocation>
        <location evidence="7">Cytoplasm</location>
    </subcellularLocation>
</comment>
<dbReference type="AlphaFoldDB" id="A0A0E4GCS7"/>
<dbReference type="EMBL" id="CGIH01000049">
    <property type="protein sequence ID" value="CFY05312.1"/>
    <property type="molecule type" value="Genomic_DNA"/>
</dbReference>
<comment type="PTM">
    <text evidence="7">4'-phosphopantetheine is transferred from CoA to a specific serine of apo-ACP by AcpS. This modification is essential for activity because fatty acids are bound in thioester linkage to the sulfhydryl of the prosthetic group.</text>
</comment>
<evidence type="ECO:0000256" key="4">
    <source>
        <dbReference type="ARBA" id="ARBA00022832"/>
    </source>
</evidence>
<dbReference type="InterPro" id="IPR009081">
    <property type="entry name" value="PP-bd_ACP"/>
</dbReference>
<gene>
    <name evidence="7" type="primary">acpP</name>
    <name evidence="9" type="ORF">2502</name>
</gene>
<keyword evidence="10" id="KW-1185">Reference proteome</keyword>
<reference evidence="9 10" key="1">
    <citation type="submission" date="2015-03" db="EMBL/GenBank/DDBJ databases">
        <authorList>
            <person name="Murphy D."/>
        </authorList>
    </citation>
    <scope>NUCLEOTIDE SEQUENCE [LARGE SCALE GENOMIC DNA]</scope>
    <source>
        <strain evidence="9 10">OL-4</strain>
    </source>
</reference>
<name>A0A0E4GCS7_9FIRM</name>
<comment type="pathway">
    <text evidence="7">Lipid metabolism; fatty acid biosynthesis.</text>
</comment>
<dbReference type="PROSITE" id="PS50075">
    <property type="entry name" value="CARRIER"/>
    <property type="match status" value="1"/>
</dbReference>
<evidence type="ECO:0000256" key="3">
    <source>
        <dbReference type="ARBA" id="ARBA00022553"/>
    </source>
</evidence>
<evidence type="ECO:0000259" key="8">
    <source>
        <dbReference type="PROSITE" id="PS50075"/>
    </source>
</evidence>
<dbReference type="GO" id="GO:0000036">
    <property type="term" value="F:acyl carrier activity"/>
    <property type="evidence" value="ECO:0007669"/>
    <property type="project" value="UniProtKB-UniRule"/>
</dbReference>
<dbReference type="GO" id="GO:0000035">
    <property type="term" value="F:acyl binding"/>
    <property type="evidence" value="ECO:0007669"/>
    <property type="project" value="TreeGrafter"/>
</dbReference>
<feature type="domain" description="Carrier" evidence="8">
    <location>
        <begin position="2"/>
        <end position="76"/>
    </location>
</feature>
<keyword evidence="3 7" id="KW-0597">Phosphoprotein</keyword>
<keyword evidence="6 7" id="KW-0275">Fatty acid biosynthesis</keyword>
<dbReference type="InterPro" id="IPR036736">
    <property type="entry name" value="ACP-like_sf"/>
</dbReference>
<dbReference type="OrthoDB" id="9804551at2"/>
<dbReference type="GO" id="GO:0016020">
    <property type="term" value="C:membrane"/>
    <property type="evidence" value="ECO:0007669"/>
    <property type="project" value="GOC"/>
</dbReference>
<dbReference type="Gene3D" id="1.10.1200.10">
    <property type="entry name" value="ACP-like"/>
    <property type="match status" value="1"/>
</dbReference>
<dbReference type="HAMAP" id="MF_01217">
    <property type="entry name" value="Acyl_carrier"/>
    <property type="match status" value="1"/>
</dbReference>
<evidence type="ECO:0000313" key="10">
    <source>
        <dbReference type="Proteomes" id="UP000045545"/>
    </source>
</evidence>
<keyword evidence="2 7" id="KW-0444">Lipid biosynthesis</keyword>
<keyword evidence="1 7" id="KW-0596">Phosphopantetheine</keyword>
<comment type="function">
    <text evidence="7">Carrier of the growing fatty acid chain in fatty acid biosynthesis.</text>
</comment>